<evidence type="ECO:0000256" key="7">
    <source>
        <dbReference type="ARBA" id="ARBA00022737"/>
    </source>
</evidence>
<keyword evidence="11" id="KW-0012">Acyltransferase</keyword>
<keyword evidence="3" id="KW-0596">Phosphopantetheine</keyword>
<dbReference type="InterPro" id="IPR013217">
    <property type="entry name" value="Methyltransf_12"/>
</dbReference>
<protein>
    <submittedName>
        <fullName evidence="17">Putative modular polyketide synthase</fullName>
    </submittedName>
</protein>
<dbReference type="Gene3D" id="1.10.1240.100">
    <property type="match status" value="3"/>
</dbReference>
<dbReference type="SMART" id="SM00823">
    <property type="entry name" value="PKS_PP"/>
    <property type="match status" value="3"/>
</dbReference>
<feature type="region of interest" description="N-terminal hotdog fold" evidence="12">
    <location>
        <begin position="2115"/>
        <end position="2232"/>
    </location>
</feature>
<dbReference type="PANTHER" id="PTHR43775:SF37">
    <property type="entry name" value="SI:DKEY-61P9.11"/>
    <property type="match status" value="1"/>
</dbReference>
<feature type="region of interest" description="Disordered" evidence="13">
    <location>
        <begin position="1497"/>
        <end position="1532"/>
    </location>
</feature>
<dbReference type="PANTHER" id="PTHR43775">
    <property type="entry name" value="FATTY ACID SYNTHASE"/>
    <property type="match status" value="1"/>
</dbReference>
<feature type="active site" description="Proton acceptor; for dehydratase activity" evidence="12">
    <location>
        <position position="2144"/>
    </location>
</feature>
<feature type="region of interest" description="N-terminal hotdog fold" evidence="12">
    <location>
        <begin position="3627"/>
        <end position="3739"/>
    </location>
</feature>
<dbReference type="CDD" id="cd08953">
    <property type="entry name" value="KR_2_SDR_x"/>
    <property type="match status" value="3"/>
</dbReference>
<dbReference type="Pfam" id="PF14765">
    <property type="entry name" value="PS-DH"/>
    <property type="match status" value="3"/>
</dbReference>
<keyword evidence="10" id="KW-0511">Multifunctional enzyme</keyword>
<proteinExistence type="predicted"/>
<feature type="domain" description="Ketosynthase family 3 (KS3)" evidence="15">
    <location>
        <begin position="3023"/>
        <end position="3459"/>
    </location>
</feature>
<evidence type="ECO:0000256" key="9">
    <source>
        <dbReference type="ARBA" id="ARBA00023098"/>
    </source>
</evidence>
<keyword evidence="5" id="KW-0597">Phosphoprotein</keyword>
<evidence type="ECO:0000256" key="12">
    <source>
        <dbReference type="PROSITE-ProRule" id="PRU01363"/>
    </source>
</evidence>
<feature type="domain" description="Ketosynthase family 3 (KS3)" evidence="15">
    <location>
        <begin position="1536"/>
        <end position="1959"/>
    </location>
</feature>
<dbReference type="Pfam" id="PF00550">
    <property type="entry name" value="PP-binding"/>
    <property type="match status" value="3"/>
</dbReference>
<dbReference type="Gene3D" id="3.40.50.150">
    <property type="entry name" value="Vaccinia Virus protein VP39"/>
    <property type="match status" value="1"/>
</dbReference>
<dbReference type="GO" id="GO:0004312">
    <property type="term" value="F:fatty acid synthase activity"/>
    <property type="evidence" value="ECO:0007669"/>
    <property type="project" value="TreeGrafter"/>
</dbReference>
<keyword evidence="4" id="KW-0963">Cytoplasm</keyword>
<keyword evidence="9" id="KW-0443">Lipid metabolism</keyword>
<gene>
    <name evidence="17" type="primary">ptxF</name>
    <name evidence="18" type="ORF">SAV14893_075450</name>
</gene>
<dbReference type="FunFam" id="3.40.47.10:FF:000042">
    <property type="entry name" value="Polyketide synthase Pks13"/>
    <property type="match status" value="1"/>
</dbReference>
<dbReference type="GO" id="GO:0005737">
    <property type="term" value="C:cytoplasm"/>
    <property type="evidence" value="ECO:0007669"/>
    <property type="project" value="UniProtKB-SubCell"/>
</dbReference>
<evidence type="ECO:0000256" key="4">
    <source>
        <dbReference type="ARBA" id="ARBA00022490"/>
    </source>
</evidence>
<dbReference type="EMBL" id="BJHX01000001">
    <property type="protein sequence ID" value="GDY68152.1"/>
    <property type="molecule type" value="Genomic_DNA"/>
</dbReference>
<dbReference type="GO" id="GO:0033068">
    <property type="term" value="P:macrolide biosynthetic process"/>
    <property type="evidence" value="ECO:0007669"/>
    <property type="project" value="UniProtKB-ARBA"/>
</dbReference>
<feature type="active site" description="Proton donor; for dehydratase activity" evidence="12">
    <location>
        <position position="2303"/>
    </location>
</feature>
<feature type="domain" description="Ketosynthase family 3 (KS3)" evidence="15">
    <location>
        <begin position="11"/>
        <end position="437"/>
    </location>
</feature>
<accession>A0A224AUZ9</accession>
<dbReference type="Gene3D" id="3.30.70.3290">
    <property type="match status" value="1"/>
</dbReference>
<dbReference type="InterPro" id="IPR020806">
    <property type="entry name" value="PKS_PP-bd"/>
</dbReference>
<organism evidence="17">
    <name type="scientific">Streptomyces avermitilis</name>
    <dbReference type="NCBI Taxonomy" id="33903"/>
    <lineage>
        <taxon>Bacteria</taxon>
        <taxon>Bacillati</taxon>
        <taxon>Actinomycetota</taxon>
        <taxon>Actinomycetes</taxon>
        <taxon>Kitasatosporales</taxon>
        <taxon>Streptomycetaceae</taxon>
        <taxon>Streptomyces</taxon>
    </lineage>
</organism>
<dbReference type="PROSITE" id="PS52004">
    <property type="entry name" value="KS3_2"/>
    <property type="match status" value="3"/>
</dbReference>
<evidence type="ECO:0000259" key="15">
    <source>
        <dbReference type="PROSITE" id="PS52004"/>
    </source>
</evidence>
<dbReference type="InterPro" id="IPR013968">
    <property type="entry name" value="PKS_KR"/>
</dbReference>
<dbReference type="GO" id="GO:0031177">
    <property type="term" value="F:phosphopantetheine binding"/>
    <property type="evidence" value="ECO:0007669"/>
    <property type="project" value="InterPro"/>
</dbReference>
<keyword evidence="8" id="KW-0276">Fatty acid metabolism</keyword>
<dbReference type="Proteomes" id="UP000302139">
    <property type="component" value="Unassembled WGS sequence"/>
</dbReference>
<feature type="active site" description="Proton acceptor; for dehydratase activity" evidence="12">
    <location>
        <position position="749"/>
    </location>
</feature>
<dbReference type="InterPro" id="IPR029063">
    <property type="entry name" value="SAM-dependent_MTases_sf"/>
</dbReference>
<dbReference type="RefSeq" id="WP_242432164.1">
    <property type="nucleotide sequence ID" value="NZ_BAABTN010000035.1"/>
</dbReference>
<dbReference type="SMART" id="SM00826">
    <property type="entry name" value="PKS_DH"/>
    <property type="match status" value="3"/>
</dbReference>
<evidence type="ECO:0000256" key="10">
    <source>
        <dbReference type="ARBA" id="ARBA00023268"/>
    </source>
</evidence>
<evidence type="ECO:0000256" key="8">
    <source>
        <dbReference type="ARBA" id="ARBA00022832"/>
    </source>
</evidence>
<evidence type="ECO:0000256" key="1">
    <source>
        <dbReference type="ARBA" id="ARBA00004496"/>
    </source>
</evidence>
<dbReference type="InterPro" id="IPR036291">
    <property type="entry name" value="NAD(P)-bd_dom_sf"/>
</dbReference>
<dbReference type="InterPro" id="IPR009081">
    <property type="entry name" value="PP-bd_ACP"/>
</dbReference>
<evidence type="ECO:0000256" key="2">
    <source>
        <dbReference type="ARBA" id="ARBA00004792"/>
    </source>
</evidence>
<dbReference type="PROSITE" id="PS52019">
    <property type="entry name" value="PKS_MFAS_DH"/>
    <property type="match status" value="3"/>
</dbReference>
<dbReference type="GO" id="GO:0004315">
    <property type="term" value="F:3-oxoacyl-[acyl-carrier-protein] synthase activity"/>
    <property type="evidence" value="ECO:0007669"/>
    <property type="project" value="InterPro"/>
</dbReference>
<dbReference type="InterPro" id="IPR020807">
    <property type="entry name" value="PKS_DH"/>
</dbReference>
<dbReference type="SUPFAM" id="SSF47336">
    <property type="entry name" value="ACP-like"/>
    <property type="match status" value="3"/>
</dbReference>
<feature type="compositionally biased region" description="Low complexity" evidence="13">
    <location>
        <begin position="2867"/>
        <end position="2884"/>
    </location>
</feature>
<dbReference type="InterPro" id="IPR016039">
    <property type="entry name" value="Thiolase-like"/>
</dbReference>
<reference evidence="17" key="1">
    <citation type="submission" date="2017-08" db="EMBL/GenBank/DDBJ databases">
        <title>Disruption of autoregulator-receptor homologue AvaR3 activates the production of cryptic phthoxazolin A in Streptomyces avermitilis.</title>
        <authorList>
            <person name="Suroto D.A."/>
            <person name="Kitani S."/>
            <person name="Miyamoto K."/>
            <person name="Sakihama Y."/>
            <person name="Arai M."/>
            <person name="Ikeda H."/>
            <person name="Nihira T."/>
        </authorList>
    </citation>
    <scope>NUCLEOTIDE SEQUENCE</scope>
    <source>
        <strain evidence="17">KA-320</strain>
    </source>
</reference>
<dbReference type="InterPro" id="IPR057326">
    <property type="entry name" value="KR_dom"/>
</dbReference>
<evidence type="ECO:0000313" key="19">
    <source>
        <dbReference type="Proteomes" id="UP000302139"/>
    </source>
</evidence>
<dbReference type="PROSITE" id="PS00606">
    <property type="entry name" value="KS3_1"/>
    <property type="match status" value="2"/>
</dbReference>
<feature type="region of interest" description="Disordered" evidence="13">
    <location>
        <begin position="4832"/>
        <end position="4854"/>
    </location>
</feature>
<feature type="domain" description="Carrier" evidence="14">
    <location>
        <begin position="1416"/>
        <end position="1492"/>
    </location>
</feature>
<feature type="region of interest" description="C-terminal hotdog fold" evidence="12">
    <location>
        <begin position="846"/>
        <end position="989"/>
    </location>
</feature>
<evidence type="ECO:0000313" key="17">
    <source>
        <dbReference type="EMBL" id="BBA21072.1"/>
    </source>
</evidence>
<feature type="compositionally biased region" description="Low complexity" evidence="13">
    <location>
        <begin position="1506"/>
        <end position="1520"/>
    </location>
</feature>
<dbReference type="InterPro" id="IPR049900">
    <property type="entry name" value="PKS_mFAS_DH"/>
</dbReference>
<name>A0A224AUZ9_STRAX</name>
<dbReference type="Pfam" id="PF22336">
    <property type="entry name" value="RhiE-like_linker"/>
    <property type="match status" value="2"/>
</dbReference>
<evidence type="ECO:0000259" key="14">
    <source>
        <dbReference type="PROSITE" id="PS50075"/>
    </source>
</evidence>
<dbReference type="InterPro" id="IPR050091">
    <property type="entry name" value="PKS_NRPS_Biosynth_Enz"/>
</dbReference>
<dbReference type="InterPro" id="IPR018201">
    <property type="entry name" value="Ketoacyl_synth_AS"/>
</dbReference>
<feature type="region of interest" description="Disordered" evidence="13">
    <location>
        <begin position="2852"/>
        <end position="2887"/>
    </location>
</feature>
<dbReference type="FunFam" id="3.40.47.10:FF:000019">
    <property type="entry name" value="Polyketide synthase type I"/>
    <property type="match status" value="2"/>
</dbReference>
<evidence type="ECO:0000256" key="11">
    <source>
        <dbReference type="ARBA" id="ARBA00023315"/>
    </source>
</evidence>
<dbReference type="Gene3D" id="3.40.47.10">
    <property type="match status" value="3"/>
</dbReference>
<dbReference type="SUPFAM" id="SSF53335">
    <property type="entry name" value="S-adenosyl-L-methionine-dependent methyltransferases"/>
    <property type="match status" value="1"/>
</dbReference>
<reference evidence="18 19" key="2">
    <citation type="submission" date="2019-04" db="EMBL/GenBank/DDBJ databases">
        <title>Draft genome sequences of Streptomyces avermitilis NBRC 14893.</title>
        <authorList>
            <person name="Komaki H."/>
            <person name="Tamura T."/>
            <person name="Hosoyama A."/>
        </authorList>
    </citation>
    <scope>NUCLEOTIDE SEQUENCE [LARGE SCALE GENOMIC DNA]</scope>
    <source>
        <strain evidence="18 19">NBRC 14893</strain>
    </source>
</reference>
<dbReference type="Gene3D" id="3.10.129.110">
    <property type="entry name" value="Polyketide synthase dehydratase"/>
    <property type="match status" value="3"/>
</dbReference>
<evidence type="ECO:0000256" key="3">
    <source>
        <dbReference type="ARBA" id="ARBA00022450"/>
    </source>
</evidence>
<feature type="domain" description="PKS/mFAS DH" evidence="16">
    <location>
        <begin position="720"/>
        <end position="989"/>
    </location>
</feature>
<dbReference type="Pfam" id="PF02801">
    <property type="entry name" value="Ketoacyl-synt_C"/>
    <property type="match status" value="3"/>
</dbReference>
<comment type="pathway">
    <text evidence="2">Antibiotic biosynthesis.</text>
</comment>
<dbReference type="InterPro" id="IPR054514">
    <property type="entry name" value="RhiE-like_linker"/>
</dbReference>
<evidence type="ECO:0000256" key="5">
    <source>
        <dbReference type="ARBA" id="ARBA00022553"/>
    </source>
</evidence>
<dbReference type="Pfam" id="PF08659">
    <property type="entry name" value="KR"/>
    <property type="match status" value="3"/>
</dbReference>
<keyword evidence="6" id="KW-0808">Transferase</keyword>
<dbReference type="SMART" id="SM01294">
    <property type="entry name" value="PKS_PP_betabranch"/>
    <property type="match status" value="1"/>
</dbReference>
<dbReference type="Pfam" id="PF21089">
    <property type="entry name" value="PKS_DH_N"/>
    <property type="match status" value="3"/>
</dbReference>
<sequence length="4885" mass="516069">MSSPDDPMVAETDVAIIGMAGRFPGADDLDSFWRLLSEGRDGITRFGREELAAAGVPARLLDDPDYVPAHGVIPDVDLFDTGYFELTPAEAAFIDPQHRIMLTAGHAALEHAGYDPGRFDGLISVYAGAAINTYLQQHVLPHVDQTTTSEHFAVMVGNDKDYLATRLSYKLDLKGPSYAVQTACSTSLVAVHLACQGLINGECDMALAGGVTVKLPQAKGYLYEEGAILSKDGYVRTFDADASGTVLGNGVGVLVLKLLRDAIADRDTVHAVIKGTATNNDGSAKVSFAAPGAAGQAAVIREAHAVSGVDPRSIGYVEAHGTATRLGDPVEISALTKAFRAATPDTGFCAIGSVKSNVGHLDAAAGVAGVIKSVLMMKHRTLVPTLNHRTPNPAIDFAASPFRVGTATEPWTGTGPLRAGVSSFGIGGTNAHAVLEEAPRARATGESRTGQVLVLSARTASALRTAAGDLAAYLEGEEAAALADVSYTLAVGRRAHEYRLAVTGTDHAELAHALRTAAVPAQPSTGEVSFVFGERVVDAEALAEQWSATEPAFAEHYQAALTAGAVEQGERGQAFALQYALGRFWLDLGLRPVAVHGDGLAARVAACLTGESSLAEGVARLDHAAVETVPGTPGAQRRHAPIAVRGAQEEVRGRALGVSDGPWGAVARAWEAGAEVDWQACFANEERGRVPLPTYPFEGRRCWMTGPSAPPAAATGRGPHPLLDENVSTLETMAYRSSRSGQEFYLADHRVGAEPVMPAVGHLELARAAGELSTGCPVRLYDVSFDELLSYASGPRDTLVSLWHDGDRTGFEITEGDTVFAAGGIRTSEAAPPAPVDLAAVAGRCPEVIDHRACYTGLRERGLDYGPRMRALAEVALGEREALATLELPDGAVLDGAVLNPALLDGALHALVVLLARAYGDKADGFLPLALGELTVHAPVTAPCRAHVTVGRLGDRTAHANLTVVDSQGKVLAQLRELAVRVLGRADGSVLLARRWADAPAEAVEAAEGPLGAGLVVAGSAARRTELCDLLTSLGAEQVTALASGDEAGTAGVPATVLVDEPEPEQALRLVQGLLRGRPTGQVRVLLLHRHETAGARPERAALAAFARTVRTENPLLALQTVGLAEGVDEAAALSAELAGPGQDPEVRYTASGRQVPQYIPAPAAEPVAVRDGGVYLVTGGAGGLGRAVADRLLSRADARVVLLGRSEGPAGEPDERVVYRRADVSDPETLADRLAAVRAEFGPITGVVHAAGVLHDGFALTKSEADFAAVLAPKVAGLRALDAATADDPLDFFVAFSSIAAHIGSAGQTDYAYANAFLEAYAERRDGLTAIAWPLWAGGGMRQSAEATAETAARTGFGVLPTATGLDLFEQALGARGPRVAAYGDTGRIAAALTSPVPVARAAHARPAAAQDSTDLRADALRLLRELIAAETGLDPAELAEEASFDRYGIDSLVITKLNRELDRRFEGLSKTLFFEYATLGELADYFAEHHPAELHTDHPGAEYTEPAGTGAPLPAAAPRRVRTARTRPAAEPEEQAIAVIGLAGRYPMADDLDEFWTNLVEGRDCITEIPEDRWDRDRWYDPDPATPGRAHTRWGGFLRDVDRFDPLFFGISPRQAELMDPQERLFLQHAWHVMEDAGYRRADLAGRPVGVYVGVMYGEYQFHGALDALRGGRPLTGSSFATIANRVSYALDLSGPSLALDTMCSSSLTALHLACESLRRGETELAIAGGVNVSVHPYKYAFLSQGRFLSSDGRCRAFGAGGDGYVPGEGVGAVLLKPVRQALADGDRIHGVILGSAVNHGARTNGYTVPSPKAQARAVTAAMAQAGVDPADIGYVEAHGTGTALGDPIELTGLTNAYRTAATEPGHWPIGSVKSNVGHLESAAGMAGLTKVLLQFAHRTLLPSLHSAELNPNIDFDRSPFRVQRELADWPAGDRPRRAGLSSFGAGGANAHVVLEESPHREPLQAAPAGEQRVAEPVLFLLSARDDERLRVYASQAVRFLQTQHVDLADLCFTTQVGREAMDARLAVLSTDGAEIVTALRRFADGGPAPEIADGGELGEQARSWLLGAEVDWSARHAGRPGRAPRRVAAPRYPFAAERYWIPLDPDLTAAPHPLVDANESTVSELRFRKTLRAGDPLLRDHVIGGRAMLAGAATLEMVRAAAGLAEPGVRHGLAEVVWGRAIELPEGELALYTAFRPGADELTFEVYSEAGEGRVTHVRGSVVAAAGPNLAPVDLDGLRDRLTPVRDRAAAYADYQAAGFGYGPSFQVVDEIRSGPREALLRLSGDGSQTAAEVPPALLDGALRACHWAGRTAAPRPGELAVPFSLGALQVLGPLPAVCYVHARLVGETAGVRRFDLTICDEQGHVLATLKDFAGRTPSAPAVEVGQPRLYEPYWRAAAEPAPGTAAGTLALAGGLPGLRDALAATGMWRRIVDIPEHHDGLADLLAGLADPDGLHFAFVRGFTEPAAFDPAATGTEALEDSLDRSCFAMLDLLRAVESGALPGRLRCLLIHPQDGGEDRPEHAALAGFARSTAAIAPRFELVTLGVSGDVAVPELASAVAVELAAAPRAAGAEVRRTAAGREVRALRPVTDGRAAGGSLAELPLRDRGVYVVTGGSGAIGRVLAEYLARTYRARLVLIGRSEPDAEALEWQRGLAGLGAEVLAVRADVAGAEELAAALTTARERFGELNGVFHLAGVADDGRATDGDRERFAAVLAAKTRGLVHLDQLTRNDPLDLFVVFSSVSSLVGDFGAASYATANRFADLYTALRASWVRRGSRTGRSLSLGWPLWSVGGVDGLVREQELAAYRRRSGMRPLTAEQGLAAFERSFAVDAPWLVPAWGDPAVIDAALADPGEPGEPARPAPRTAASSAAPVDPASRSTADGRRARVVEYLRGALSGVLKLPSGRLDSRVALDDYGLDSVLVMEANALLGKDFPGLRGTLFFEYRTVEELAGHLLTDHADAVARRFPEPSGERAAPAGPSPVAAPAVAVSEPAPVAASAPAVATVPAGPAARGPQEDEPIAVIGLSGRYPQARDLDEFWRNLAAGRDCVTEVPADRWDAEALFDADPATPGRSYSRWGGFLSDVDAFDSLFFQISPMQARSMDPQERLFLETAWAALENAGYPPSRIPAPGYGGQGHDVGVFVGVMWDDYAVLAATESARGNHQVVLANRSSIANQVSYFGDFRGPSVVVDTACSASLVALHQACESIRRGECSYAIAGGVNIAVHPDKYVHLSRKTMLSADGRCRAFGAGGSGYVPGEGVGAVVLKRLSEAVRDGDTVHAVIRATAVNHGGRTSGFTVPNPHAQQALVEQALATAGVDARTIGCVEAHGTGTSLGDPIEHTALAQAYAKHTADTGFCALGSVKSVIGHLEGAAGIAGLTKAVLQLRNGTLLPTLHADDPNPAIDFSRSPFTVQRETAPWPQPRDADGSPLPRRAAVSSFGAGGTNAHVILEEYLAPAPAPAAAEEPELIVLSARDDKRLREYAAQMGRALAAPAEPAPLRLADVAHTLRAGREAMAERLAFVAADLADAAAKLTAAGRGEDGQWLHRGRVGQHPPLEGLFTEGPGGQDFLTAQILAGADDLLGRLWVGGVFVDWELVHRLRPGGRRRVPLPTYPFERVRHWLDLRAAAAAEPAAPSVRTWRHTLAAGAPVLRDHVVAGRPILPGVGHLDLVAAACGGLTGRGLADVRWTAPLALAGAQEQVSVRFEGEGYEVLGADDAVRSRGRLVDAPSAPPALDVPALRAGLDSGPGQDAFYRMLEGQGLPYGPFFRRVQQVWTGRDEVLGRIGAATEDAGHPLHPGVLDAALHVFAALLVRRRGAQARPMLPFAVDRVDVFGPVPVTGWSYVRETGTDRCDVLLLDDTGAVRVRFAGLTYREAKPATVVAYRPTWVPRTAEGGAEPAGRVLLVGARLDAEPAAAIARLHRDAELRRLPIGPGGLTDTELDRVLAEAGACDLVYFLGTEPEREPVDRTDVHAAMDLSVVSLYRLVRALDRHGFLDRELRLKVVTTDVHPLEAGDDSRPWAASLAGLAMVLGKEFPNLRVALVDLRSTEATASAALAVAEPFTARTVPVSLRAGVRRVRSLERVELPSGASRLRQGGVYLIIGGLGTVGRDTCRHLAQTYRAKLVVVGRSPLDEHKRETLAELEATGAEVRYLALDATDPAALGEAVQLAKREFGALHGVVNAAMVLVDQVVRELPEAQLRSALDCKTESTWSVLHAVRDESLDFVLFFSSGVAFEGNHGQAGYAAGCTFADAYALHAARTLPFPVRVLNLGYWHAGGDEDRERVLRRFQAAGIRPLTAQQGMAVVERTLDAGLPQLLALDADQHILDNLGVAPDRTLALSPSAAPSALPEVRCGHSASADAELRTHQLAVAEAEELSQRLLAAVLHRAGVFEQPERRHGRQELAARLGVVPEHAALFQAQLDMLAAAGYLRAEDDWVQPAARPVDPESEVVRAVDVLIARHPGIAPVAALMRDCLTALPEVLTGRTGAMEVLFPEGSSERVAAVYRGDPVTDRCNSEVARLVVEQVVARSTAGRGTRVRVLEVGAGTGGTSEAVLAALAPYAESVDYVFTDVSPAFVRKARTRFGADHPFARFETLDIEADLSARQPALGEYDVVFGTNVFHATRRLADTLTQAKRLLRGDGVLLMTEGTRPQHQPALIFGLTTGWWLFADPEQRMPGSPLASERQWRDVLADCGFHHISVGAPTTEAGPAFQSVIAAVSDGLVPALRPAGTPAAVPVPPAPAVPPAEQDDALEQVTAVFARVLEMASEQLDPDLTFENYGVDSLVVLELTRALEAVYGPLPATLLFERITIRRLAEYFRAKAAPGPAPEPEQERRAEAVPPGDAESLVAGLSDAAVEELLAELLPKGAEFEGDAR</sequence>
<feature type="domain" description="Carrier" evidence="14">
    <location>
        <begin position="4759"/>
        <end position="4832"/>
    </location>
</feature>
<dbReference type="SUPFAM" id="SSF51735">
    <property type="entry name" value="NAD(P)-binding Rossmann-fold domains"/>
    <property type="match status" value="6"/>
</dbReference>
<comment type="subcellular location">
    <subcellularLocation>
        <location evidence="1">Cytoplasm</location>
    </subcellularLocation>
</comment>
<feature type="domain" description="PKS/mFAS DH" evidence="16">
    <location>
        <begin position="2115"/>
        <end position="2387"/>
    </location>
</feature>
<dbReference type="EMBL" id="LC315614">
    <property type="protein sequence ID" value="BBA21072.1"/>
    <property type="molecule type" value="Genomic_DNA"/>
</dbReference>
<dbReference type="Pfam" id="PF22621">
    <property type="entry name" value="CurL-like_PKS_C"/>
    <property type="match status" value="1"/>
</dbReference>
<feature type="region of interest" description="C-terminal hotdog fold" evidence="12">
    <location>
        <begin position="3752"/>
        <end position="3889"/>
    </location>
</feature>
<evidence type="ECO:0000256" key="6">
    <source>
        <dbReference type="ARBA" id="ARBA00022679"/>
    </source>
</evidence>
<dbReference type="SMART" id="SM00822">
    <property type="entry name" value="PKS_KR"/>
    <property type="match status" value="3"/>
</dbReference>
<dbReference type="InterPro" id="IPR049552">
    <property type="entry name" value="PKS_DH_N"/>
</dbReference>
<dbReference type="CDD" id="cd00833">
    <property type="entry name" value="PKS"/>
    <property type="match status" value="3"/>
</dbReference>
<evidence type="ECO:0000313" key="18">
    <source>
        <dbReference type="EMBL" id="GDY68152.1"/>
    </source>
</evidence>
<dbReference type="InterPro" id="IPR049551">
    <property type="entry name" value="PKS_DH_C"/>
</dbReference>
<feature type="domain" description="PKS/mFAS DH" evidence="16">
    <location>
        <begin position="3627"/>
        <end position="3889"/>
    </location>
</feature>
<feature type="active site" description="Proton donor; for dehydratase activity" evidence="12">
    <location>
        <position position="905"/>
    </location>
</feature>
<dbReference type="InterPro" id="IPR014030">
    <property type="entry name" value="Ketoacyl_synth_N"/>
</dbReference>
<dbReference type="PROSITE" id="PS50075">
    <property type="entry name" value="CARRIER"/>
    <property type="match status" value="2"/>
</dbReference>
<dbReference type="InterPro" id="IPR042104">
    <property type="entry name" value="PKS_dehydratase_sf"/>
</dbReference>
<dbReference type="Gene3D" id="3.40.50.720">
    <property type="entry name" value="NAD(P)-binding Rossmann-like Domain"/>
    <property type="match status" value="3"/>
</dbReference>
<evidence type="ECO:0000256" key="13">
    <source>
        <dbReference type="SAM" id="MobiDB-lite"/>
    </source>
</evidence>
<dbReference type="SUPFAM" id="SSF53901">
    <property type="entry name" value="Thiolase-like"/>
    <property type="match status" value="3"/>
</dbReference>
<dbReference type="InterPro" id="IPR020841">
    <property type="entry name" value="PKS_Beta-ketoAc_synthase_dom"/>
</dbReference>
<evidence type="ECO:0000259" key="16">
    <source>
        <dbReference type="PROSITE" id="PS52019"/>
    </source>
</evidence>
<dbReference type="Pfam" id="PF08242">
    <property type="entry name" value="Methyltransf_12"/>
    <property type="match status" value="1"/>
</dbReference>
<dbReference type="CDD" id="cd02440">
    <property type="entry name" value="AdoMet_MTases"/>
    <property type="match status" value="1"/>
</dbReference>
<dbReference type="InterPro" id="IPR036736">
    <property type="entry name" value="ACP-like_sf"/>
</dbReference>
<dbReference type="Gene3D" id="1.10.1200.10">
    <property type="entry name" value="ACP-like"/>
    <property type="match status" value="3"/>
</dbReference>
<feature type="active site" description="Proton donor; for dehydratase activity" evidence="12">
    <location>
        <position position="3809"/>
    </location>
</feature>
<feature type="region of interest" description="N-terminal hotdog fold" evidence="12">
    <location>
        <begin position="720"/>
        <end position="833"/>
    </location>
</feature>
<dbReference type="GO" id="GO:0006633">
    <property type="term" value="P:fatty acid biosynthetic process"/>
    <property type="evidence" value="ECO:0007669"/>
    <property type="project" value="InterPro"/>
</dbReference>
<dbReference type="Pfam" id="PF00109">
    <property type="entry name" value="ketoacyl-synt"/>
    <property type="match status" value="3"/>
</dbReference>
<feature type="region of interest" description="C-terminal hotdog fold" evidence="12">
    <location>
        <begin position="2246"/>
        <end position="2387"/>
    </location>
</feature>
<dbReference type="InterPro" id="IPR014031">
    <property type="entry name" value="Ketoacyl_synth_C"/>
</dbReference>
<feature type="active site" description="Proton acceptor; for dehydratase activity" evidence="12">
    <location>
        <position position="3661"/>
    </location>
</feature>
<keyword evidence="7" id="KW-0677">Repeat</keyword>
<dbReference type="SMART" id="SM00825">
    <property type="entry name" value="PKS_KS"/>
    <property type="match status" value="3"/>
</dbReference>